<reference evidence="1 2" key="1">
    <citation type="submission" date="2021-06" db="EMBL/GenBank/DDBJ databases">
        <authorList>
            <person name="Kallberg Y."/>
            <person name="Tangrot J."/>
            <person name="Rosling A."/>
        </authorList>
    </citation>
    <scope>NUCLEOTIDE SEQUENCE [LARGE SCALE GENOMIC DNA]</scope>
    <source>
        <strain evidence="1 2">120-4 pot B 10/14</strain>
    </source>
</reference>
<dbReference type="Proteomes" id="UP000789901">
    <property type="component" value="Unassembled WGS sequence"/>
</dbReference>
<dbReference type="EMBL" id="CAJVQB010023114">
    <property type="protein sequence ID" value="CAG8801130.1"/>
    <property type="molecule type" value="Genomic_DNA"/>
</dbReference>
<protein>
    <submittedName>
        <fullName evidence="1">41690_t:CDS:1</fullName>
    </submittedName>
</protein>
<proteinExistence type="predicted"/>
<organism evidence="1 2">
    <name type="scientific">Gigaspora margarita</name>
    <dbReference type="NCBI Taxonomy" id="4874"/>
    <lineage>
        <taxon>Eukaryota</taxon>
        <taxon>Fungi</taxon>
        <taxon>Fungi incertae sedis</taxon>
        <taxon>Mucoromycota</taxon>
        <taxon>Glomeromycotina</taxon>
        <taxon>Glomeromycetes</taxon>
        <taxon>Diversisporales</taxon>
        <taxon>Gigasporaceae</taxon>
        <taxon>Gigaspora</taxon>
    </lineage>
</organism>
<evidence type="ECO:0000313" key="2">
    <source>
        <dbReference type="Proteomes" id="UP000789901"/>
    </source>
</evidence>
<name>A0ABN7VVB7_GIGMA</name>
<feature type="non-terminal residue" evidence="1">
    <location>
        <position position="1"/>
    </location>
</feature>
<gene>
    <name evidence="1" type="ORF">GMARGA_LOCUS23126</name>
</gene>
<evidence type="ECO:0000313" key="1">
    <source>
        <dbReference type="EMBL" id="CAG8801130.1"/>
    </source>
</evidence>
<comment type="caution">
    <text evidence="1">The sequence shown here is derived from an EMBL/GenBank/DDBJ whole genome shotgun (WGS) entry which is preliminary data.</text>
</comment>
<sequence>SLIDIGVEINGKYKLPAFIGESGSKEVIKSLKIAQGHLAYSSPYVKDQYYNLNNKAVNICHVVFGKKRSRRIEAE</sequence>
<keyword evidence="2" id="KW-1185">Reference proteome</keyword>
<accession>A0ABN7VVB7</accession>